<comment type="caution">
    <text evidence="2">The sequence shown here is derived from an EMBL/GenBank/DDBJ whole genome shotgun (WGS) entry which is preliminary data.</text>
</comment>
<evidence type="ECO:0000313" key="2">
    <source>
        <dbReference type="EMBL" id="KGA17098.1"/>
    </source>
</evidence>
<name>A0A094SFR4_9ZZZZ</name>
<proteinExistence type="predicted"/>
<dbReference type="InterPro" id="IPR021412">
    <property type="entry name" value="DUF3052"/>
</dbReference>
<reference evidence="2" key="1">
    <citation type="submission" date="2014-06" db="EMBL/GenBank/DDBJ databases">
        <title>Key roles for freshwater Actinobacteria revealed by deep metagenomic sequencing.</title>
        <authorList>
            <person name="Ghai R."/>
            <person name="Mizuno C.M."/>
            <person name="Picazo A."/>
            <person name="Camacho A."/>
            <person name="Rodriguez-Valera F."/>
        </authorList>
    </citation>
    <scope>NUCLEOTIDE SEQUENCE</scope>
</reference>
<feature type="compositionally biased region" description="Polar residues" evidence="1">
    <location>
        <begin position="127"/>
        <end position="136"/>
    </location>
</feature>
<accession>A0A094SFR4</accession>
<organism evidence="2">
    <name type="scientific">freshwater metagenome</name>
    <dbReference type="NCBI Taxonomy" id="449393"/>
    <lineage>
        <taxon>unclassified sequences</taxon>
        <taxon>metagenomes</taxon>
        <taxon>ecological metagenomes</taxon>
    </lineage>
</organism>
<dbReference type="EMBL" id="JNSL01000068">
    <property type="protein sequence ID" value="KGA17098.1"/>
    <property type="molecule type" value="Genomic_DNA"/>
</dbReference>
<evidence type="ECO:0008006" key="3">
    <source>
        <dbReference type="Google" id="ProtNLM"/>
    </source>
</evidence>
<feature type="region of interest" description="Disordered" evidence="1">
    <location>
        <begin position="112"/>
        <end position="153"/>
    </location>
</feature>
<protein>
    <recommendedName>
        <fullName evidence="3">DUF3052 domain-containing protein</fullName>
    </recommendedName>
</protein>
<gene>
    <name evidence="2" type="ORF">GM51_11050</name>
</gene>
<evidence type="ECO:0000256" key="1">
    <source>
        <dbReference type="SAM" id="MobiDB-lite"/>
    </source>
</evidence>
<dbReference type="AlphaFoldDB" id="A0A094SFR4"/>
<dbReference type="Pfam" id="PF11253">
    <property type="entry name" value="DUF3052"/>
    <property type="match status" value="1"/>
</dbReference>
<sequence length="153" mass="16221">MWFAVAFFALLGWTMTVSSQEGALQGLAGKFALGEGLVVQELGFDSDCDKSVSDAIASVAELVDETYGDVVDAVLLWWREDDGDLVDALVDALGPLADSGVIWLMTPKPGRPGHVEPEDIADAAPTSGLQSTNSISAAKDWQGTRLVAPKSRR</sequence>